<dbReference type="EMBL" id="CP011564">
    <property type="protein sequence ID" value="ALG81325.1"/>
    <property type="molecule type" value="Genomic_DNA"/>
</dbReference>
<reference evidence="4" key="2">
    <citation type="submission" date="2015-05" db="EMBL/GenBank/DDBJ databases">
        <title>Complete genome sequence of Halanaeroarchaeum sulfurireducens type strain M27-SA2, a sulfate-reducer haloarchaeon from marine anoxic lake Medee.</title>
        <authorList>
            <person name="Messina E."/>
            <person name="Kublanov I.V."/>
            <person name="Toshchakov S."/>
            <person name="Arcadi E."/>
            <person name="La Spada G."/>
            <person name="La Cono V."/>
            <person name="Yakimov M.M."/>
        </authorList>
    </citation>
    <scope>NUCLEOTIDE SEQUENCE [LARGE SCALE GENOMIC DNA]</scope>
    <source>
        <strain evidence="4">M27-SA2</strain>
    </source>
</reference>
<reference evidence="2 5" key="1">
    <citation type="journal article" date="2015" name="ISME J.">
        <title>Elemental sulfur and acetate can support life of a novel strictly anaerobic haloarchaeon.</title>
        <authorList>
            <person name="Sorokin D.Y."/>
            <person name="Kublanov I.V."/>
            <person name="Gavrilov S.N."/>
            <person name="Rojo D."/>
            <person name="Roman P."/>
            <person name="Golyshin P.N."/>
            <person name="Slepak V.Z."/>
            <person name="Smedile F."/>
            <person name="Ferrer M."/>
            <person name="Messina E."/>
            <person name="La Cono V."/>
            <person name="Yakimov M.M."/>
        </authorList>
    </citation>
    <scope>NUCLEOTIDE SEQUENCE [LARGE SCALE GENOMIC DNA]</scope>
    <source>
        <strain evidence="2 5">HSR2</strain>
    </source>
</reference>
<dbReference type="RefSeq" id="WP_154662941.1">
    <property type="nucleotide sequence ID" value="NZ_CP008874.1"/>
</dbReference>
<evidence type="ECO:0000313" key="4">
    <source>
        <dbReference type="Proteomes" id="UP000060390"/>
    </source>
</evidence>
<dbReference type="Proteomes" id="UP000060390">
    <property type="component" value="Chromosome"/>
</dbReference>
<dbReference type="GeneID" id="58746485"/>
<evidence type="ECO:0000313" key="3">
    <source>
        <dbReference type="EMBL" id="ALG81325.1"/>
    </source>
</evidence>
<evidence type="ECO:0000256" key="1">
    <source>
        <dbReference type="SAM" id="Phobius"/>
    </source>
</evidence>
<sequence>MVWIIDNLIEVIALFAQVATNDPASPLLLLSAAGILVFALGTFGVLAIGGVLSALAGS</sequence>
<reference evidence="3 4" key="3">
    <citation type="journal article" date="2016" name="Stand. Genomic Sci.">
        <title>Complete genome sequence of 'Halanaeroarchaeum sulfurireducens' M27-SA2, a sulfur-reducing and acetate-oxidizing haloarchaeon from the deep-sea hypersaline anoxic lake Medee.</title>
        <authorList>
            <person name="Messina E."/>
            <person name="Sorokin D.Y."/>
            <person name="Kublanov I.V."/>
            <person name="Toshchakov S."/>
            <person name="Lopatina A."/>
            <person name="Arcadi E."/>
            <person name="Smedile F."/>
            <person name="La Spada G."/>
            <person name="La Cono V."/>
            <person name="Yakimov M.M."/>
        </authorList>
    </citation>
    <scope>NUCLEOTIDE SEQUENCE [LARGE SCALE GENOMIC DNA]</scope>
    <source>
        <strain evidence="3 4">M27-SA2</strain>
    </source>
</reference>
<dbReference type="HOGENOM" id="CLU_206904_0_0_2"/>
<dbReference type="AlphaFoldDB" id="A0A0F7PC32"/>
<protein>
    <submittedName>
        <fullName evidence="2">Uncharacterized protein</fullName>
    </submittedName>
</protein>
<name>A0A0F7PC32_9EURY</name>
<accession>A0A0F7PC32</accession>
<gene>
    <name evidence="3" type="ORF">HLASA_0416</name>
    <name evidence="2" type="ORF">HLASF_0417</name>
</gene>
<organism evidence="2 5">
    <name type="scientific">Halanaeroarchaeum sulfurireducens</name>
    <dbReference type="NCBI Taxonomy" id="1604004"/>
    <lineage>
        <taxon>Archaea</taxon>
        <taxon>Methanobacteriati</taxon>
        <taxon>Methanobacteriota</taxon>
        <taxon>Stenosarchaea group</taxon>
        <taxon>Halobacteria</taxon>
        <taxon>Halobacteriales</taxon>
        <taxon>Halobacteriaceae</taxon>
        <taxon>Halanaeroarchaeum</taxon>
    </lineage>
</organism>
<keyword evidence="1" id="KW-0472">Membrane</keyword>
<evidence type="ECO:0000313" key="2">
    <source>
        <dbReference type="EMBL" id="AKH96923.1"/>
    </source>
</evidence>
<dbReference type="Proteomes" id="UP000069906">
    <property type="component" value="Chromosome"/>
</dbReference>
<keyword evidence="1" id="KW-0812">Transmembrane</keyword>
<evidence type="ECO:0000313" key="5">
    <source>
        <dbReference type="Proteomes" id="UP000069906"/>
    </source>
</evidence>
<dbReference type="EMBL" id="CP008874">
    <property type="protein sequence ID" value="AKH96923.1"/>
    <property type="molecule type" value="Genomic_DNA"/>
</dbReference>
<dbReference type="KEGG" id="hsu:HLASF_0417"/>
<dbReference type="InterPro" id="IPR058337">
    <property type="entry name" value="DUF8024"/>
</dbReference>
<dbReference type="KEGG" id="hsf:HLASA_0416"/>
<dbReference type="Pfam" id="PF26067">
    <property type="entry name" value="DUF8024"/>
    <property type="match status" value="1"/>
</dbReference>
<feature type="transmembrane region" description="Helical" evidence="1">
    <location>
        <begin position="27"/>
        <end position="55"/>
    </location>
</feature>
<keyword evidence="5" id="KW-1185">Reference proteome</keyword>
<keyword evidence="1" id="KW-1133">Transmembrane helix</keyword>
<proteinExistence type="predicted"/>